<dbReference type="Ensembl" id="ENSOTST00005169587.1">
    <property type="protein sequence ID" value="ENSOTSP00005121431.1"/>
    <property type="gene ID" value="ENSOTSG00005074244.1"/>
</dbReference>
<dbReference type="InterPro" id="IPR000922">
    <property type="entry name" value="Lectin_gal-bd_dom"/>
</dbReference>
<protein>
    <recommendedName>
        <fullName evidence="4">SUEL-type lectin domain-containing protein</fullName>
    </recommendedName>
</protein>
<evidence type="ECO:0000259" key="4">
    <source>
        <dbReference type="PROSITE" id="PS50228"/>
    </source>
</evidence>
<proteinExistence type="predicted"/>
<dbReference type="FunFam" id="2.60.120.740:FF:000003">
    <property type="entry name" value="Protein eva-1 homolog C"/>
    <property type="match status" value="2"/>
</dbReference>
<feature type="domain" description="SUEL-type lectin" evidence="4">
    <location>
        <begin position="69"/>
        <end position="162"/>
    </location>
</feature>
<reference evidence="5" key="3">
    <citation type="submission" date="2025-09" db="UniProtKB">
        <authorList>
            <consortium name="Ensembl"/>
        </authorList>
    </citation>
    <scope>IDENTIFICATION</scope>
</reference>
<keyword evidence="3" id="KW-0677">Repeat</keyword>
<evidence type="ECO:0000313" key="6">
    <source>
        <dbReference type="Proteomes" id="UP000694402"/>
    </source>
</evidence>
<dbReference type="Gene3D" id="2.60.120.740">
    <property type="match status" value="2"/>
</dbReference>
<keyword evidence="1" id="KW-0348">Hemagglutinin</keyword>
<dbReference type="InterPro" id="IPR043159">
    <property type="entry name" value="Lectin_gal-bd_sf"/>
</dbReference>
<dbReference type="CDD" id="cd22833">
    <property type="entry name" value="Gal_Rha_Lectin_CSL1-2_RBL_SML_rpt1"/>
    <property type="match status" value="1"/>
</dbReference>
<dbReference type="Pfam" id="PF02140">
    <property type="entry name" value="SUEL_Lectin"/>
    <property type="match status" value="2"/>
</dbReference>
<dbReference type="Proteomes" id="UP000694402">
    <property type="component" value="Unassembled WGS sequence"/>
</dbReference>
<accession>A0AAZ3PXT2</accession>
<dbReference type="GeneTree" id="ENSGT00940000154285"/>
<feature type="domain" description="SUEL-type lectin" evidence="4">
    <location>
        <begin position="181"/>
        <end position="257"/>
    </location>
</feature>
<dbReference type="AlphaFoldDB" id="A0AAZ3PXT2"/>
<evidence type="ECO:0000256" key="2">
    <source>
        <dbReference type="ARBA" id="ARBA00022734"/>
    </source>
</evidence>
<organism evidence="5 6">
    <name type="scientific">Oncorhynchus tshawytscha</name>
    <name type="common">Chinook salmon</name>
    <name type="synonym">Salmo tshawytscha</name>
    <dbReference type="NCBI Taxonomy" id="74940"/>
    <lineage>
        <taxon>Eukaryota</taxon>
        <taxon>Metazoa</taxon>
        <taxon>Chordata</taxon>
        <taxon>Craniata</taxon>
        <taxon>Vertebrata</taxon>
        <taxon>Euteleostomi</taxon>
        <taxon>Actinopterygii</taxon>
        <taxon>Neopterygii</taxon>
        <taxon>Teleostei</taxon>
        <taxon>Protacanthopterygii</taxon>
        <taxon>Salmoniformes</taxon>
        <taxon>Salmonidae</taxon>
        <taxon>Salmoninae</taxon>
        <taxon>Oncorhynchus</taxon>
    </lineage>
</organism>
<evidence type="ECO:0000313" key="5">
    <source>
        <dbReference type="Ensembl" id="ENSOTSP00005121431.1"/>
    </source>
</evidence>
<dbReference type="PANTHER" id="PTHR46780">
    <property type="entry name" value="PROTEIN EVA-1"/>
    <property type="match status" value="1"/>
</dbReference>
<dbReference type="PROSITE" id="PS50228">
    <property type="entry name" value="SUEL_LECTIN"/>
    <property type="match status" value="2"/>
</dbReference>
<dbReference type="GO" id="GO:0030246">
    <property type="term" value="F:carbohydrate binding"/>
    <property type="evidence" value="ECO:0007669"/>
    <property type="project" value="UniProtKB-KW"/>
</dbReference>
<keyword evidence="6" id="KW-1185">Reference proteome</keyword>
<evidence type="ECO:0000256" key="1">
    <source>
        <dbReference type="ARBA" id="ARBA00022546"/>
    </source>
</evidence>
<reference evidence="5" key="2">
    <citation type="submission" date="2025-08" db="UniProtKB">
        <authorList>
            <consortium name="Ensembl"/>
        </authorList>
    </citation>
    <scope>IDENTIFICATION</scope>
</reference>
<reference evidence="6" key="1">
    <citation type="journal article" date="2018" name="PLoS ONE">
        <title>Chinook salmon (Oncorhynchus tshawytscha) genome and transcriptome.</title>
        <authorList>
            <person name="Christensen K.A."/>
            <person name="Leong J.S."/>
            <person name="Sakhrani D."/>
            <person name="Biagi C.A."/>
            <person name="Minkley D.R."/>
            <person name="Withler R.E."/>
            <person name="Rondeau E.B."/>
            <person name="Koop B.F."/>
            <person name="Devlin R.H."/>
        </authorList>
    </citation>
    <scope>NUCLEOTIDE SEQUENCE [LARGE SCALE GENOMIC DNA]</scope>
</reference>
<keyword evidence="2" id="KW-0430">Lectin</keyword>
<evidence type="ECO:0000256" key="3">
    <source>
        <dbReference type="ARBA" id="ARBA00022737"/>
    </source>
</evidence>
<name>A0AAZ3PXT2_ONCTS</name>
<sequence length="257" mass="28407">MLTCLKASLCIAALHVFRRRVYSTISQVKKLDVVVPDWWYTWFAFVRPVGHITIFSKTALAAAYATRVVTCDNGENVQFLICDSGVILIERALYGRTDGTTCKEGRPANQLTNTQCSQTGTLEVLSHRCNGKQVCEVNTEVFRTSDPCVGIYKYLETTYTCLPPYLIPLSPSSFPSDEGTIQIHSANYGRRDQLVCSFNRPANQLANTNCLSQSITTSKVAKRCNGKSQCDVPASNSLYGDPCVGTYKYLDVAYTCG</sequence>